<dbReference type="SUPFAM" id="SSF51658">
    <property type="entry name" value="Xylose isomerase-like"/>
    <property type="match status" value="1"/>
</dbReference>
<dbReference type="RefSeq" id="WP_025227443.1">
    <property type="nucleotide sequence ID" value="NZ_CP007139.1"/>
</dbReference>
<keyword evidence="2" id="KW-0413">Isomerase</keyword>
<gene>
    <name evidence="2" type="ORF">OP10G_0531</name>
</gene>
<dbReference type="Proteomes" id="UP000027982">
    <property type="component" value="Chromosome"/>
</dbReference>
<dbReference type="PANTHER" id="PTHR12110">
    <property type="entry name" value="HYDROXYPYRUVATE ISOMERASE"/>
    <property type="match status" value="1"/>
</dbReference>
<dbReference type="InterPro" id="IPR036237">
    <property type="entry name" value="Xyl_isomerase-like_sf"/>
</dbReference>
<dbReference type="InterPro" id="IPR013022">
    <property type="entry name" value="Xyl_isomerase-like_TIM-brl"/>
</dbReference>
<keyword evidence="3" id="KW-1185">Reference proteome</keyword>
<dbReference type="Pfam" id="PF01261">
    <property type="entry name" value="AP_endonuc_2"/>
    <property type="match status" value="1"/>
</dbReference>
<dbReference type="OrthoDB" id="9798407at2"/>
<dbReference type="InterPro" id="IPR050312">
    <property type="entry name" value="IolE/XylAMocC-like"/>
</dbReference>
<dbReference type="KEGG" id="fgi:OP10G_0531"/>
<feature type="domain" description="Xylose isomerase-like TIM barrel" evidence="1">
    <location>
        <begin position="27"/>
        <end position="232"/>
    </location>
</feature>
<proteinExistence type="predicted"/>
<reference evidence="2 3" key="1">
    <citation type="journal article" date="2014" name="PLoS ONE">
        <title>The first complete genome sequence of the class fimbriimonadia in the phylum armatimonadetes.</title>
        <authorList>
            <person name="Hu Z.Y."/>
            <person name="Wang Y.Z."/>
            <person name="Im W.T."/>
            <person name="Wang S.Y."/>
            <person name="Zhao G.P."/>
            <person name="Zheng H.J."/>
            <person name="Quan Z.X."/>
        </authorList>
    </citation>
    <scope>NUCLEOTIDE SEQUENCE [LARGE SCALE GENOMIC DNA]</scope>
    <source>
        <strain evidence="2">Gsoil 348</strain>
    </source>
</reference>
<dbReference type="PANTHER" id="PTHR12110:SF41">
    <property type="entry name" value="INOSOSE DEHYDRATASE"/>
    <property type="match status" value="1"/>
</dbReference>
<dbReference type="EMBL" id="CP007139">
    <property type="protein sequence ID" value="AIE83899.1"/>
    <property type="molecule type" value="Genomic_DNA"/>
</dbReference>
<dbReference type="GO" id="GO:0016853">
    <property type="term" value="F:isomerase activity"/>
    <property type="evidence" value="ECO:0007669"/>
    <property type="project" value="UniProtKB-KW"/>
</dbReference>
<organism evidence="2 3">
    <name type="scientific">Fimbriimonas ginsengisoli Gsoil 348</name>
    <dbReference type="NCBI Taxonomy" id="661478"/>
    <lineage>
        <taxon>Bacteria</taxon>
        <taxon>Bacillati</taxon>
        <taxon>Armatimonadota</taxon>
        <taxon>Fimbriimonadia</taxon>
        <taxon>Fimbriimonadales</taxon>
        <taxon>Fimbriimonadaceae</taxon>
        <taxon>Fimbriimonas</taxon>
    </lineage>
</organism>
<dbReference type="STRING" id="661478.OP10G_0531"/>
<dbReference type="eggNOG" id="COG1082">
    <property type="taxonomic scope" value="Bacteria"/>
</dbReference>
<dbReference type="Gene3D" id="3.20.20.150">
    <property type="entry name" value="Divalent-metal-dependent TIM barrel enzymes"/>
    <property type="match status" value="1"/>
</dbReference>
<evidence type="ECO:0000313" key="3">
    <source>
        <dbReference type="Proteomes" id="UP000027982"/>
    </source>
</evidence>
<evidence type="ECO:0000259" key="1">
    <source>
        <dbReference type="Pfam" id="PF01261"/>
    </source>
</evidence>
<name>A0A068NQL9_FIMGI</name>
<evidence type="ECO:0000313" key="2">
    <source>
        <dbReference type="EMBL" id="AIE83899.1"/>
    </source>
</evidence>
<dbReference type="AlphaFoldDB" id="A0A068NQL9"/>
<protein>
    <submittedName>
        <fullName evidence="2">Xylose isomerase domain-containing protein</fullName>
    </submittedName>
</protein>
<sequence>MARLAAQLYTVRDFTGTEEGFADVLRMCHGIGYEGVQLSAIGCMNGDAPTVNAARARELLDENGLVCCATHRPWNRLVDNLDEEIEFHKTLGCDYVAIGGIWDYGQDADAYRRFLKDAQPVIAGLKEAGIRFGYHNHSHEFIRDPETGRPCYEILIEEGAPDLMLEVDTYWVAHAGADPAALLRRLAGRVPVIHVKDMEVVPKEGGVMAPVGEGNLNWDAILSAANEAGVEWHAVEQDICRRDPFDCLDSSYRFLSER</sequence>
<accession>A0A068NQL9</accession>
<dbReference type="HOGENOM" id="CLU_059523_1_2_0"/>